<dbReference type="RefSeq" id="WP_156713558.1">
    <property type="nucleotide sequence ID" value="NZ_WPHG01000003.1"/>
</dbReference>
<comment type="caution">
    <text evidence="9">The sequence shown here is derived from an EMBL/GenBank/DDBJ whole genome shotgun (WGS) entry which is preliminary data.</text>
</comment>
<dbReference type="Proteomes" id="UP000463224">
    <property type="component" value="Unassembled WGS sequence"/>
</dbReference>
<keyword evidence="10" id="KW-1185">Reference proteome</keyword>
<dbReference type="NCBIfam" id="TIGR00421">
    <property type="entry name" value="ubiX_pad"/>
    <property type="match status" value="1"/>
</dbReference>
<dbReference type="PANTHER" id="PTHR43374">
    <property type="entry name" value="FLAVIN PRENYLTRANSFERASE"/>
    <property type="match status" value="1"/>
</dbReference>
<keyword evidence="3 7" id="KW-0288">FMN</keyword>
<keyword evidence="1 7" id="KW-0637">Prenyltransferase</keyword>
<organism evidence="9 10">
    <name type="scientific">Nitratireductor arenosus</name>
    <dbReference type="NCBI Taxonomy" id="2682096"/>
    <lineage>
        <taxon>Bacteria</taxon>
        <taxon>Pseudomonadati</taxon>
        <taxon>Pseudomonadota</taxon>
        <taxon>Alphaproteobacteria</taxon>
        <taxon>Hyphomicrobiales</taxon>
        <taxon>Phyllobacteriaceae</taxon>
        <taxon>Nitratireductor</taxon>
    </lineage>
</organism>
<dbReference type="EMBL" id="WPHG01000003">
    <property type="protein sequence ID" value="MVA98647.1"/>
    <property type="molecule type" value="Genomic_DNA"/>
</dbReference>
<evidence type="ECO:0000313" key="9">
    <source>
        <dbReference type="EMBL" id="MVA98647.1"/>
    </source>
</evidence>
<name>A0A844QHK1_9HYPH</name>
<dbReference type="Pfam" id="PF02441">
    <property type="entry name" value="Flavoprotein"/>
    <property type="match status" value="1"/>
</dbReference>
<evidence type="ECO:0000256" key="2">
    <source>
        <dbReference type="ARBA" id="ARBA00022630"/>
    </source>
</evidence>
<evidence type="ECO:0000259" key="8">
    <source>
        <dbReference type="Pfam" id="PF02441"/>
    </source>
</evidence>
<dbReference type="Gene3D" id="3.40.50.1950">
    <property type="entry name" value="Flavin prenyltransferase-like"/>
    <property type="match status" value="1"/>
</dbReference>
<dbReference type="AlphaFoldDB" id="A0A844QHK1"/>
<gene>
    <name evidence="7" type="primary">ubiX</name>
    <name evidence="9" type="ORF">GN330_15480</name>
</gene>
<feature type="domain" description="Flavoprotein" evidence="8">
    <location>
        <begin position="3"/>
        <end position="173"/>
    </location>
</feature>
<dbReference type="InterPro" id="IPR004507">
    <property type="entry name" value="UbiX-like"/>
</dbReference>
<evidence type="ECO:0000313" key="10">
    <source>
        <dbReference type="Proteomes" id="UP000463224"/>
    </source>
</evidence>
<dbReference type="SUPFAM" id="SSF52507">
    <property type="entry name" value="Homo-oligomeric flavin-containing Cys decarboxylases, HFCD"/>
    <property type="match status" value="1"/>
</dbReference>
<keyword evidence="2 7" id="KW-0285">Flavoprotein</keyword>
<dbReference type="PANTHER" id="PTHR43374:SF1">
    <property type="entry name" value="FLAVIN PRENYLTRANSFERASE PAD1, MITOCHONDRIAL"/>
    <property type="match status" value="1"/>
</dbReference>
<dbReference type="InterPro" id="IPR003382">
    <property type="entry name" value="Flavoprotein"/>
</dbReference>
<dbReference type="FunFam" id="3.40.50.1950:FF:000001">
    <property type="entry name" value="Flavin prenyltransferase UbiX"/>
    <property type="match status" value="1"/>
</dbReference>
<evidence type="ECO:0000256" key="7">
    <source>
        <dbReference type="HAMAP-Rule" id="MF_01984"/>
    </source>
</evidence>
<feature type="binding site" evidence="7">
    <location>
        <position position="37"/>
    </location>
    <ligand>
        <name>FMN</name>
        <dbReference type="ChEBI" id="CHEBI:58210"/>
    </ligand>
</feature>
<feature type="binding site" evidence="7">
    <location>
        <position position="169"/>
    </location>
    <ligand>
        <name>dimethylallyl phosphate</name>
        <dbReference type="ChEBI" id="CHEBI:88052"/>
    </ligand>
</feature>
<dbReference type="GO" id="GO:0016831">
    <property type="term" value="F:carboxy-lyase activity"/>
    <property type="evidence" value="ECO:0007669"/>
    <property type="project" value="TreeGrafter"/>
</dbReference>
<feature type="binding site" evidence="7">
    <location>
        <position position="100"/>
    </location>
    <ligand>
        <name>FMN</name>
        <dbReference type="ChEBI" id="CHEBI:58210"/>
    </ligand>
</feature>
<feature type="binding site" evidence="7">
    <location>
        <begin position="88"/>
        <end position="91"/>
    </location>
    <ligand>
        <name>FMN</name>
        <dbReference type="ChEBI" id="CHEBI:58210"/>
    </ligand>
</feature>
<keyword evidence="4 7" id="KW-0808">Transferase</keyword>
<comment type="similarity">
    <text evidence="6 7">Belongs to the UbiX/PAD1 family.</text>
</comment>
<dbReference type="InterPro" id="IPR036551">
    <property type="entry name" value="Flavin_trans-like"/>
</dbReference>
<feature type="binding site" evidence="7">
    <location>
        <position position="123"/>
    </location>
    <ligand>
        <name>FMN</name>
        <dbReference type="ChEBI" id="CHEBI:58210"/>
    </ligand>
</feature>
<comment type="function">
    <text evidence="7">Flavin prenyltransferase that catalyzes the synthesis of the prenylated FMN cofactor (prenyl-FMN) for 4-hydroxy-3-polyprenylbenzoic acid decarboxylase UbiD. The prenyltransferase is metal-independent and links a dimethylallyl moiety from dimethylallyl monophosphate (DMAP) to the flavin N5 and C6 atoms of FMN.</text>
</comment>
<accession>A0A844QHK1</accession>
<comment type="catalytic activity">
    <reaction evidence="5 7">
        <text>dimethylallyl phosphate + FMNH2 = prenylated FMNH2 + phosphate</text>
        <dbReference type="Rhea" id="RHEA:37743"/>
        <dbReference type="ChEBI" id="CHEBI:43474"/>
        <dbReference type="ChEBI" id="CHEBI:57618"/>
        <dbReference type="ChEBI" id="CHEBI:87467"/>
        <dbReference type="ChEBI" id="CHEBI:88052"/>
        <dbReference type="EC" id="2.5.1.129"/>
    </reaction>
</comment>
<dbReference type="GO" id="GO:0106141">
    <property type="term" value="F:flavin prenyltransferase activity"/>
    <property type="evidence" value="ECO:0007669"/>
    <property type="project" value="UniProtKB-EC"/>
</dbReference>
<dbReference type="NCBIfam" id="NF004685">
    <property type="entry name" value="PRK06029.1"/>
    <property type="match status" value="1"/>
</dbReference>
<proteinExistence type="inferred from homology"/>
<evidence type="ECO:0000256" key="5">
    <source>
        <dbReference type="ARBA" id="ARBA00050612"/>
    </source>
</evidence>
<sequence>MTKRFIVAITGASGHVYGIRLLEVLRALGCETHLVMSRSAVVALAHETDLKQADIHALADHVHSNDDVAASISSGSFRVDGMFIAPCSAKTLGEIASGACGTLVSRAADVSLKERRRLVLLFRETPLHLGHCRNMVSVTEMGAIVMPPVPAFYPRPDTVEEMVDHTVGRVLDLVDIDAGIVKRWKS</sequence>
<evidence type="ECO:0000256" key="3">
    <source>
        <dbReference type="ARBA" id="ARBA00022643"/>
    </source>
</evidence>
<feature type="binding site" evidence="7">
    <location>
        <begin position="11"/>
        <end position="13"/>
    </location>
    <ligand>
        <name>FMN</name>
        <dbReference type="ChEBI" id="CHEBI:58210"/>
    </ligand>
</feature>
<evidence type="ECO:0000256" key="4">
    <source>
        <dbReference type="ARBA" id="ARBA00022679"/>
    </source>
</evidence>
<protein>
    <recommendedName>
        <fullName evidence="7">Flavin prenyltransferase UbiX</fullName>
        <ecNumber evidence="7">2.5.1.129</ecNumber>
    </recommendedName>
</protein>
<evidence type="ECO:0000256" key="1">
    <source>
        <dbReference type="ARBA" id="ARBA00022602"/>
    </source>
</evidence>
<feature type="binding site" evidence="7">
    <location>
        <position position="153"/>
    </location>
    <ligand>
        <name>dimethylallyl phosphate</name>
        <dbReference type="ChEBI" id="CHEBI:88052"/>
    </ligand>
</feature>
<dbReference type="EC" id="2.5.1.129" evidence="7"/>
<dbReference type="HAMAP" id="MF_01984">
    <property type="entry name" value="ubiX_pad"/>
    <property type="match status" value="1"/>
</dbReference>
<evidence type="ECO:0000256" key="6">
    <source>
        <dbReference type="ARBA" id="ARBA00060793"/>
    </source>
</evidence>
<reference evidence="9 10" key="1">
    <citation type="submission" date="2019-12" db="EMBL/GenBank/DDBJ databases">
        <title>Nitratireductor arenosus sp. nov., Isolated from sea sand, Jeju island, South Korea.</title>
        <authorList>
            <person name="Kim W."/>
        </authorList>
    </citation>
    <scope>NUCLEOTIDE SEQUENCE [LARGE SCALE GENOMIC DNA]</scope>
    <source>
        <strain evidence="9 10">CAU 1489</strain>
    </source>
</reference>